<evidence type="ECO:0000256" key="1">
    <source>
        <dbReference type="SAM" id="Phobius"/>
    </source>
</evidence>
<keyword evidence="1" id="KW-1133">Transmembrane helix</keyword>
<accession>J3Z4B8</accession>
<dbReference type="HOGENOM" id="CLU_2652388_0_0_6"/>
<dbReference type="Proteomes" id="UP000003936">
    <property type="component" value="Chromosome"/>
</dbReference>
<protein>
    <submittedName>
        <fullName evidence="2">Uncharacterized protein</fullName>
    </submittedName>
</protein>
<keyword evidence="1" id="KW-0812">Transmembrane</keyword>
<gene>
    <name evidence="2" type="ORF">A359_07650</name>
</gene>
<keyword evidence="1" id="KW-0472">Membrane</keyword>
<proteinExistence type="predicted"/>
<evidence type="ECO:0000313" key="3">
    <source>
        <dbReference type="Proteomes" id="UP000003936"/>
    </source>
</evidence>
<dbReference type="AlphaFoldDB" id="J3Z4B8"/>
<dbReference type="EMBL" id="CP003546">
    <property type="protein sequence ID" value="AFP85134.1"/>
    <property type="molecule type" value="Genomic_DNA"/>
</dbReference>
<keyword evidence="3" id="KW-1185">Reference proteome</keyword>
<dbReference type="KEGG" id="sect:A359_07650"/>
<organism evidence="2 3">
    <name type="scientific">secondary endosymbiont of Ctenarytaina eucalypti</name>
    <dbReference type="NCBI Taxonomy" id="1199245"/>
    <lineage>
        <taxon>Bacteria</taxon>
        <taxon>Pseudomonadati</taxon>
        <taxon>Pseudomonadota</taxon>
        <taxon>Gammaproteobacteria</taxon>
        <taxon>Enterobacterales</taxon>
        <taxon>Enterobacteriaceae</taxon>
        <taxon>aphid secondary symbionts</taxon>
    </lineage>
</organism>
<feature type="transmembrane region" description="Helical" evidence="1">
    <location>
        <begin position="28"/>
        <end position="51"/>
    </location>
</feature>
<sequence>MSPDSDYEIRGVMEESSRVLRFSSNQSYFYLIWMQYIVSYGVICISVLIILTTHFNHLNHLHVGLDNYLGLIYIKI</sequence>
<evidence type="ECO:0000313" key="2">
    <source>
        <dbReference type="EMBL" id="AFP85134.1"/>
    </source>
</evidence>
<name>J3Z4B8_9ENTR</name>
<reference evidence="2 3" key="1">
    <citation type="journal article" date="2012" name="Mol. Biol. Evol.">
        <title>Genome reduction and co-evolution between the primary and secondary bacterial symbionts of psyllids.</title>
        <authorList>
            <person name="Sloan D.B."/>
            <person name="Moran N.A."/>
        </authorList>
    </citation>
    <scope>NUCLEOTIDE SEQUENCE [LARGE SCALE GENOMIC DNA]</scope>
    <source>
        <strain evidence="2">Ceuc_S</strain>
    </source>
</reference>